<protein>
    <submittedName>
        <fullName evidence="2">Uncharacterized protein</fullName>
    </submittedName>
</protein>
<reference evidence="2 3" key="1">
    <citation type="submission" date="2023-04" db="EMBL/GenBank/DDBJ databases">
        <title>Tenacibaculum tangerinum sp. nov., isolated from sea tidal flat of South Korea.</title>
        <authorList>
            <person name="Lee S.H."/>
            <person name="Kim J.-J."/>
        </authorList>
    </citation>
    <scope>NUCLEOTIDE SEQUENCE [LARGE SCALE GENOMIC DNA]</scope>
    <source>
        <strain evidence="2 3">GRR-S3-23</strain>
    </source>
</reference>
<name>A0ABY8L3X6_9FLAO</name>
<accession>A0ABY8L3X6</accession>
<dbReference type="RefSeq" id="WP_279652006.1">
    <property type="nucleotide sequence ID" value="NZ_CP122539.1"/>
</dbReference>
<evidence type="ECO:0000313" key="3">
    <source>
        <dbReference type="Proteomes" id="UP001232001"/>
    </source>
</evidence>
<evidence type="ECO:0000313" key="2">
    <source>
        <dbReference type="EMBL" id="WGH76136.1"/>
    </source>
</evidence>
<dbReference type="Proteomes" id="UP001232001">
    <property type="component" value="Chromosome"/>
</dbReference>
<feature type="region of interest" description="Disordered" evidence="1">
    <location>
        <begin position="1"/>
        <end position="20"/>
    </location>
</feature>
<proteinExistence type="predicted"/>
<keyword evidence="3" id="KW-1185">Reference proteome</keyword>
<gene>
    <name evidence="2" type="ORF">P8625_02920</name>
</gene>
<organism evidence="2 3">
    <name type="scientific">Tenacibaculum tangerinum</name>
    <dbReference type="NCBI Taxonomy" id="3038772"/>
    <lineage>
        <taxon>Bacteria</taxon>
        <taxon>Pseudomonadati</taxon>
        <taxon>Bacteroidota</taxon>
        <taxon>Flavobacteriia</taxon>
        <taxon>Flavobacteriales</taxon>
        <taxon>Flavobacteriaceae</taxon>
        <taxon>Tenacibaculum</taxon>
    </lineage>
</organism>
<dbReference type="EMBL" id="CP122539">
    <property type="protein sequence ID" value="WGH76136.1"/>
    <property type="molecule type" value="Genomic_DNA"/>
</dbReference>
<sequence length="121" mass="13624">MARRTNKNSNYTPKSGAKLHQSFGSKEGLFMTCWKVSDGVMWSGKVFRSEKQSKVAPTVSRNGKEWCSVTLVLSAPMRDTVVHSGLMNTSNHKVYFKDWNMIINPKASNGGYFGKHISKNY</sequence>
<evidence type="ECO:0000256" key="1">
    <source>
        <dbReference type="SAM" id="MobiDB-lite"/>
    </source>
</evidence>